<evidence type="ECO:0000313" key="2">
    <source>
        <dbReference type="Proteomes" id="UP001055811"/>
    </source>
</evidence>
<dbReference type="EMBL" id="CM042014">
    <property type="protein sequence ID" value="KAI3721320.1"/>
    <property type="molecule type" value="Genomic_DNA"/>
</dbReference>
<sequence length="94" mass="10473">MPACTSRLLLPLISSLLGGFPKQTKSELMSVMKSSSTTTGEQQNHIKGIVTHARRYIQYNVYDNLFEVSRKYFPPICPVGRGTYGIVCTEVVMS</sequence>
<accession>A0ACB9BH71</accession>
<comment type="caution">
    <text evidence="1">The sequence shown here is derived from an EMBL/GenBank/DDBJ whole genome shotgun (WGS) entry which is preliminary data.</text>
</comment>
<reference evidence="2" key="1">
    <citation type="journal article" date="2022" name="Mol. Ecol. Resour.">
        <title>The genomes of chicory, endive, great burdock and yacon provide insights into Asteraceae palaeo-polyploidization history and plant inulin production.</title>
        <authorList>
            <person name="Fan W."/>
            <person name="Wang S."/>
            <person name="Wang H."/>
            <person name="Wang A."/>
            <person name="Jiang F."/>
            <person name="Liu H."/>
            <person name="Zhao H."/>
            <person name="Xu D."/>
            <person name="Zhang Y."/>
        </authorList>
    </citation>
    <scope>NUCLEOTIDE SEQUENCE [LARGE SCALE GENOMIC DNA]</scope>
    <source>
        <strain evidence="2">cv. Punajuju</strain>
    </source>
</reference>
<reference evidence="1 2" key="2">
    <citation type="journal article" date="2022" name="Mol. Ecol. Resour.">
        <title>The genomes of chicory, endive, great burdock and yacon provide insights into Asteraceae paleo-polyploidization history and plant inulin production.</title>
        <authorList>
            <person name="Fan W."/>
            <person name="Wang S."/>
            <person name="Wang H."/>
            <person name="Wang A."/>
            <person name="Jiang F."/>
            <person name="Liu H."/>
            <person name="Zhao H."/>
            <person name="Xu D."/>
            <person name="Zhang Y."/>
        </authorList>
    </citation>
    <scope>NUCLEOTIDE SEQUENCE [LARGE SCALE GENOMIC DNA]</scope>
    <source>
        <strain evidence="2">cv. Punajuju</strain>
        <tissue evidence="1">Leaves</tissue>
    </source>
</reference>
<name>A0ACB9BH71_CICIN</name>
<dbReference type="Proteomes" id="UP001055811">
    <property type="component" value="Linkage Group LG06"/>
</dbReference>
<keyword evidence="2" id="KW-1185">Reference proteome</keyword>
<evidence type="ECO:0000313" key="1">
    <source>
        <dbReference type="EMBL" id="KAI3721320.1"/>
    </source>
</evidence>
<organism evidence="1 2">
    <name type="scientific">Cichorium intybus</name>
    <name type="common">Chicory</name>
    <dbReference type="NCBI Taxonomy" id="13427"/>
    <lineage>
        <taxon>Eukaryota</taxon>
        <taxon>Viridiplantae</taxon>
        <taxon>Streptophyta</taxon>
        <taxon>Embryophyta</taxon>
        <taxon>Tracheophyta</taxon>
        <taxon>Spermatophyta</taxon>
        <taxon>Magnoliopsida</taxon>
        <taxon>eudicotyledons</taxon>
        <taxon>Gunneridae</taxon>
        <taxon>Pentapetalae</taxon>
        <taxon>asterids</taxon>
        <taxon>campanulids</taxon>
        <taxon>Asterales</taxon>
        <taxon>Asteraceae</taxon>
        <taxon>Cichorioideae</taxon>
        <taxon>Cichorieae</taxon>
        <taxon>Cichoriinae</taxon>
        <taxon>Cichorium</taxon>
    </lineage>
</organism>
<protein>
    <submittedName>
        <fullName evidence="1">Uncharacterized protein</fullName>
    </submittedName>
</protein>
<gene>
    <name evidence="1" type="ORF">L2E82_32329</name>
</gene>
<proteinExistence type="predicted"/>